<dbReference type="InterPro" id="IPR002401">
    <property type="entry name" value="Cyt_P450_E_grp-I"/>
</dbReference>
<keyword evidence="4 8" id="KW-0479">Metal-binding</keyword>
<feature type="transmembrane region" description="Helical" evidence="9">
    <location>
        <begin position="201"/>
        <end position="225"/>
    </location>
</feature>
<gene>
    <name evidence="10" type="ORF">BJX63DRAFT_439847</name>
</gene>
<dbReference type="SUPFAM" id="SSF48264">
    <property type="entry name" value="Cytochrome P450"/>
    <property type="match status" value="1"/>
</dbReference>
<sequence>MLPTLNLSITSVGALGAIVYLAIRTIYRIYFHPLRRIPGPKLAAASHVLEFYYDIIKGGKYIFEVERMHKKYGPIVRINPRQVHISDPEFYDEIYTSAARPRDKDVYATARLGSPHFRRRILNNFFSKQSVLSLEPLIQEKVTKLADYFEQTFHAGTVVRLNHTLAAFTSDVIAHYCYGESYNYLDALAEPNHLKDGLGGLLLLVHVFYFFPFLPTVFASIPLWLTGMISPAMKALASFQIKIHQQSTEALAASAAQGTQKEKDSRAKTMFDALADPALPAKERTIERLTDEGVIVLGAGSETTANNMALCLYHLSENASVMRKLRDELKQVMPTPTSTPSWTELENLPYFNGVINEALRLAIGGSWRLPRIPTQEALCYKNHLIPQGTPVIISQYFMHMNPDVFPEPSKFDPERWIKAAANGDNLGKYLVPFHRGTRNCIGLNLAYAELYLGVATIARRFDLEVTDTTIDNVTLARDYGVPHSEKGAWDVKVRVRNVVKV</sequence>
<dbReference type="PROSITE" id="PS00086">
    <property type="entry name" value="CYTOCHROME_P450"/>
    <property type="match status" value="1"/>
</dbReference>
<keyword evidence="5 8" id="KW-0560">Oxidoreductase</keyword>
<dbReference type="InterPro" id="IPR036396">
    <property type="entry name" value="Cyt_P450_sf"/>
</dbReference>
<keyword evidence="9" id="KW-1133">Transmembrane helix</keyword>
<keyword evidence="9" id="KW-0812">Transmembrane</keyword>
<dbReference type="InterPro" id="IPR001128">
    <property type="entry name" value="Cyt_P450"/>
</dbReference>
<keyword evidence="3 8" id="KW-0349">Heme</keyword>
<proteinExistence type="inferred from homology"/>
<evidence type="ECO:0000256" key="8">
    <source>
        <dbReference type="RuleBase" id="RU000461"/>
    </source>
</evidence>
<dbReference type="InterPro" id="IPR050121">
    <property type="entry name" value="Cytochrome_P450_monoxygenase"/>
</dbReference>
<comment type="similarity">
    <text evidence="2 8">Belongs to the cytochrome P450 family.</text>
</comment>
<keyword evidence="6 8" id="KW-0408">Iron</keyword>
<name>A0ABR4HT21_9EURO</name>
<comment type="cofactor">
    <cofactor evidence="1">
        <name>heme</name>
        <dbReference type="ChEBI" id="CHEBI:30413"/>
    </cofactor>
</comment>
<organism evidence="10 11">
    <name type="scientific">Aspergillus granulosus</name>
    <dbReference type="NCBI Taxonomy" id="176169"/>
    <lineage>
        <taxon>Eukaryota</taxon>
        <taxon>Fungi</taxon>
        <taxon>Dikarya</taxon>
        <taxon>Ascomycota</taxon>
        <taxon>Pezizomycotina</taxon>
        <taxon>Eurotiomycetes</taxon>
        <taxon>Eurotiomycetidae</taxon>
        <taxon>Eurotiales</taxon>
        <taxon>Aspergillaceae</taxon>
        <taxon>Aspergillus</taxon>
        <taxon>Aspergillus subgen. Nidulantes</taxon>
    </lineage>
</organism>
<reference evidence="10 11" key="1">
    <citation type="submission" date="2024-07" db="EMBL/GenBank/DDBJ databases">
        <title>Section-level genome sequencing and comparative genomics of Aspergillus sections Usti and Cavernicolus.</title>
        <authorList>
            <consortium name="Lawrence Berkeley National Laboratory"/>
            <person name="Nybo J.L."/>
            <person name="Vesth T.C."/>
            <person name="Theobald S."/>
            <person name="Frisvad J.C."/>
            <person name="Larsen T.O."/>
            <person name="Kjaerboelling I."/>
            <person name="Rothschild-Mancinelli K."/>
            <person name="Lyhne E.K."/>
            <person name="Kogle M.E."/>
            <person name="Barry K."/>
            <person name="Clum A."/>
            <person name="Na H."/>
            <person name="Ledsgaard L."/>
            <person name="Lin J."/>
            <person name="Lipzen A."/>
            <person name="Kuo A."/>
            <person name="Riley R."/>
            <person name="Mondo S."/>
            <person name="Labutti K."/>
            <person name="Haridas S."/>
            <person name="Pangalinan J."/>
            <person name="Salamov A.A."/>
            <person name="Simmons B.A."/>
            <person name="Magnuson J.K."/>
            <person name="Chen J."/>
            <person name="Drula E."/>
            <person name="Henrissat B."/>
            <person name="Wiebenga A."/>
            <person name="Lubbers R.J."/>
            <person name="Gomes A.C."/>
            <person name="Makela M.R."/>
            <person name="Stajich J."/>
            <person name="Grigoriev I.V."/>
            <person name="Mortensen U.H."/>
            <person name="De Vries R.P."/>
            <person name="Baker S.E."/>
            <person name="Andersen M.R."/>
        </authorList>
    </citation>
    <scope>NUCLEOTIDE SEQUENCE [LARGE SCALE GENOMIC DNA]</scope>
    <source>
        <strain evidence="10 11">CBS 588.65</strain>
    </source>
</reference>
<evidence type="ECO:0000256" key="1">
    <source>
        <dbReference type="ARBA" id="ARBA00001971"/>
    </source>
</evidence>
<comment type="caution">
    <text evidence="10">The sequence shown here is derived from an EMBL/GenBank/DDBJ whole genome shotgun (WGS) entry which is preliminary data.</text>
</comment>
<dbReference type="Pfam" id="PF00067">
    <property type="entry name" value="p450"/>
    <property type="match status" value="1"/>
</dbReference>
<dbReference type="PRINTS" id="PR00463">
    <property type="entry name" value="EP450I"/>
</dbReference>
<evidence type="ECO:0000313" key="10">
    <source>
        <dbReference type="EMBL" id="KAL2818535.1"/>
    </source>
</evidence>
<evidence type="ECO:0000256" key="5">
    <source>
        <dbReference type="ARBA" id="ARBA00023002"/>
    </source>
</evidence>
<evidence type="ECO:0000256" key="9">
    <source>
        <dbReference type="SAM" id="Phobius"/>
    </source>
</evidence>
<dbReference type="Gene3D" id="1.10.630.10">
    <property type="entry name" value="Cytochrome P450"/>
    <property type="match status" value="1"/>
</dbReference>
<keyword evidence="11" id="KW-1185">Reference proteome</keyword>
<keyword evidence="7 8" id="KW-0503">Monooxygenase</keyword>
<dbReference type="PANTHER" id="PTHR24305">
    <property type="entry name" value="CYTOCHROME P450"/>
    <property type="match status" value="1"/>
</dbReference>
<keyword evidence="9" id="KW-0472">Membrane</keyword>
<accession>A0ABR4HT21</accession>
<dbReference type="InterPro" id="IPR017972">
    <property type="entry name" value="Cyt_P450_CS"/>
</dbReference>
<evidence type="ECO:0000256" key="3">
    <source>
        <dbReference type="ARBA" id="ARBA00022617"/>
    </source>
</evidence>
<dbReference type="Proteomes" id="UP001610334">
    <property type="component" value="Unassembled WGS sequence"/>
</dbReference>
<evidence type="ECO:0000313" key="11">
    <source>
        <dbReference type="Proteomes" id="UP001610334"/>
    </source>
</evidence>
<evidence type="ECO:0000256" key="4">
    <source>
        <dbReference type="ARBA" id="ARBA00022723"/>
    </source>
</evidence>
<evidence type="ECO:0000256" key="7">
    <source>
        <dbReference type="ARBA" id="ARBA00023033"/>
    </source>
</evidence>
<feature type="transmembrane region" description="Helical" evidence="9">
    <location>
        <begin position="6"/>
        <end position="27"/>
    </location>
</feature>
<dbReference type="CDD" id="cd11062">
    <property type="entry name" value="CYP58-like"/>
    <property type="match status" value="1"/>
</dbReference>
<dbReference type="PANTHER" id="PTHR24305:SF157">
    <property type="entry name" value="N-ACETYLTRYPTOPHAN 6-HYDROXYLASE IVOC-RELATED"/>
    <property type="match status" value="1"/>
</dbReference>
<protein>
    <submittedName>
        <fullName evidence="10">Cytochrome P450</fullName>
    </submittedName>
</protein>
<dbReference type="PRINTS" id="PR00385">
    <property type="entry name" value="P450"/>
</dbReference>
<evidence type="ECO:0000256" key="6">
    <source>
        <dbReference type="ARBA" id="ARBA00023004"/>
    </source>
</evidence>
<evidence type="ECO:0000256" key="2">
    <source>
        <dbReference type="ARBA" id="ARBA00010617"/>
    </source>
</evidence>
<dbReference type="EMBL" id="JBFXLT010000013">
    <property type="protein sequence ID" value="KAL2818535.1"/>
    <property type="molecule type" value="Genomic_DNA"/>
</dbReference>